<dbReference type="RefSeq" id="WP_420243602.1">
    <property type="nucleotide sequence ID" value="NZ_BOPV01000001.1"/>
</dbReference>
<proteinExistence type="predicted"/>
<dbReference type="AlphaFoldDB" id="A0A8S8XCU1"/>
<keyword evidence="3" id="KW-1185">Reference proteome</keyword>
<keyword evidence="1" id="KW-0732">Signal</keyword>
<comment type="caution">
    <text evidence="2">The sequence shown here is derived from an EMBL/GenBank/DDBJ whole genome shotgun (WGS) entry which is preliminary data.</text>
</comment>
<protein>
    <submittedName>
        <fullName evidence="2">Uncharacterized protein</fullName>
    </submittedName>
</protein>
<accession>A0A8S8XCU1</accession>
<sequence>MKLAITLAISAGFALAATGAEAGALKCGGSECKASYAGAEYSSSKCQAPAEPTLSVEKAEAYNESVKAAEGYVNKVKTYYTCLTDEANADLKDVGVAVQNAVKKLQDAEKSKIDKIQVTLKNAADKLNAQQSAPAPAAPPKR</sequence>
<dbReference type="EMBL" id="BOPV01000001">
    <property type="protein sequence ID" value="GIL40504.1"/>
    <property type="molecule type" value="Genomic_DNA"/>
</dbReference>
<evidence type="ECO:0000256" key="1">
    <source>
        <dbReference type="SAM" id="SignalP"/>
    </source>
</evidence>
<feature type="chain" id="PRO_5035873847" evidence="1">
    <location>
        <begin position="17"/>
        <end position="142"/>
    </location>
</feature>
<organism evidence="2 3">
    <name type="scientific">Roseiterribacter gracilis</name>
    <dbReference type="NCBI Taxonomy" id="2812848"/>
    <lineage>
        <taxon>Bacteria</taxon>
        <taxon>Pseudomonadati</taxon>
        <taxon>Pseudomonadota</taxon>
        <taxon>Alphaproteobacteria</taxon>
        <taxon>Rhodospirillales</taxon>
        <taxon>Roseiterribacteraceae</taxon>
        <taxon>Roseiterribacter</taxon>
    </lineage>
</organism>
<dbReference type="Proteomes" id="UP000681075">
    <property type="component" value="Unassembled WGS sequence"/>
</dbReference>
<gene>
    <name evidence="2" type="ORF">TMPK1_27410</name>
</gene>
<evidence type="ECO:0000313" key="2">
    <source>
        <dbReference type="EMBL" id="GIL40504.1"/>
    </source>
</evidence>
<feature type="signal peptide" evidence="1">
    <location>
        <begin position="1"/>
        <end position="16"/>
    </location>
</feature>
<evidence type="ECO:0000313" key="3">
    <source>
        <dbReference type="Proteomes" id="UP000681075"/>
    </source>
</evidence>
<reference evidence="2" key="1">
    <citation type="submission" date="2021-02" db="EMBL/GenBank/DDBJ databases">
        <title>Genome sequence of Rhodospirillales sp. strain TMPK1 isolated from soil.</title>
        <authorList>
            <person name="Nakai R."/>
            <person name="Kusada H."/>
            <person name="Tamaki H."/>
        </authorList>
    </citation>
    <scope>NUCLEOTIDE SEQUENCE</scope>
    <source>
        <strain evidence="2">TMPK1</strain>
    </source>
</reference>
<name>A0A8S8XCU1_9PROT</name>